<reference evidence="3" key="1">
    <citation type="journal article" date="2020" name="Fungal Divers.">
        <title>Resolving the Mortierellaceae phylogeny through synthesis of multi-gene phylogenetics and phylogenomics.</title>
        <authorList>
            <person name="Vandepol N."/>
            <person name="Liber J."/>
            <person name="Desiro A."/>
            <person name="Na H."/>
            <person name="Kennedy M."/>
            <person name="Barry K."/>
            <person name="Grigoriev I.V."/>
            <person name="Miller A.N."/>
            <person name="O'Donnell K."/>
            <person name="Stajich J.E."/>
            <person name="Bonito G."/>
        </authorList>
    </citation>
    <scope>NUCLEOTIDE SEQUENCE</scope>
    <source>
        <strain evidence="3">KOD1015</strain>
    </source>
</reference>
<sequence length="184" mass="18961">MRNFACAILNSAGVIIQAAEESFSIVTGPAISATQELAGRALGPDAKEMVAEALDSLKHFTLVYFDGAGISRRAFLQTSRTAALRTAQEVRDGKIKMRERKKEEKALSPAAAAVAAAAASPVTADSSESDSAPSKTEGIVSKAHHVKELIFSYFGKSGDSEVGSPAAGSSTKGSPSASGSITKD</sequence>
<accession>A0A9P6KB77</accession>
<evidence type="ECO:0000259" key="2">
    <source>
        <dbReference type="Pfam" id="PF06911"/>
    </source>
</evidence>
<protein>
    <recommendedName>
        <fullName evidence="2">Senescence domain-containing protein</fullName>
    </recommendedName>
</protein>
<feature type="domain" description="Senescence" evidence="2">
    <location>
        <begin position="4"/>
        <end position="78"/>
    </location>
</feature>
<dbReference type="OrthoDB" id="2424826at2759"/>
<evidence type="ECO:0000313" key="4">
    <source>
        <dbReference type="Proteomes" id="UP000780801"/>
    </source>
</evidence>
<evidence type="ECO:0000313" key="3">
    <source>
        <dbReference type="EMBL" id="KAF9579009.1"/>
    </source>
</evidence>
<keyword evidence="4" id="KW-1185">Reference proteome</keyword>
<dbReference type="AlphaFoldDB" id="A0A9P6KB77"/>
<dbReference type="Pfam" id="PF06911">
    <property type="entry name" value="Senescence"/>
    <property type="match status" value="1"/>
</dbReference>
<comment type="caution">
    <text evidence="3">The sequence shown here is derived from an EMBL/GenBank/DDBJ whole genome shotgun (WGS) entry which is preliminary data.</text>
</comment>
<gene>
    <name evidence="3" type="ORF">BGW38_004919</name>
</gene>
<dbReference type="InterPro" id="IPR009686">
    <property type="entry name" value="Senescence/spartin_C"/>
</dbReference>
<evidence type="ECO:0000256" key="1">
    <source>
        <dbReference type="SAM" id="MobiDB-lite"/>
    </source>
</evidence>
<dbReference type="Proteomes" id="UP000780801">
    <property type="component" value="Unassembled WGS sequence"/>
</dbReference>
<dbReference type="EMBL" id="JAABOA010003128">
    <property type="protein sequence ID" value="KAF9579009.1"/>
    <property type="molecule type" value="Genomic_DNA"/>
</dbReference>
<feature type="region of interest" description="Disordered" evidence="1">
    <location>
        <begin position="160"/>
        <end position="184"/>
    </location>
</feature>
<feature type="compositionally biased region" description="Low complexity" evidence="1">
    <location>
        <begin position="163"/>
        <end position="184"/>
    </location>
</feature>
<organism evidence="3 4">
    <name type="scientific">Lunasporangiospora selenospora</name>
    <dbReference type="NCBI Taxonomy" id="979761"/>
    <lineage>
        <taxon>Eukaryota</taxon>
        <taxon>Fungi</taxon>
        <taxon>Fungi incertae sedis</taxon>
        <taxon>Mucoromycota</taxon>
        <taxon>Mortierellomycotina</taxon>
        <taxon>Mortierellomycetes</taxon>
        <taxon>Mortierellales</taxon>
        <taxon>Mortierellaceae</taxon>
        <taxon>Lunasporangiospora</taxon>
    </lineage>
</organism>
<name>A0A9P6KB77_9FUNG</name>
<proteinExistence type="predicted"/>